<comment type="caution">
    <text evidence="1">The sequence shown here is derived from an EMBL/GenBank/DDBJ whole genome shotgun (WGS) entry which is preliminary data.</text>
</comment>
<gene>
    <name evidence="1" type="ORF">KI387_039972</name>
</gene>
<feature type="non-terminal residue" evidence="1">
    <location>
        <position position="73"/>
    </location>
</feature>
<proteinExistence type="predicted"/>
<protein>
    <submittedName>
        <fullName evidence="1">Uncharacterized protein</fullName>
    </submittedName>
</protein>
<reference evidence="1 2" key="1">
    <citation type="journal article" date="2021" name="Nat. Plants">
        <title>The Taxus genome provides insights into paclitaxel biosynthesis.</title>
        <authorList>
            <person name="Xiong X."/>
            <person name="Gou J."/>
            <person name="Liao Q."/>
            <person name="Li Y."/>
            <person name="Zhou Q."/>
            <person name="Bi G."/>
            <person name="Li C."/>
            <person name="Du R."/>
            <person name="Wang X."/>
            <person name="Sun T."/>
            <person name="Guo L."/>
            <person name="Liang H."/>
            <person name="Lu P."/>
            <person name="Wu Y."/>
            <person name="Zhang Z."/>
            <person name="Ro D.K."/>
            <person name="Shang Y."/>
            <person name="Huang S."/>
            <person name="Yan J."/>
        </authorList>
    </citation>
    <scope>NUCLEOTIDE SEQUENCE [LARGE SCALE GENOMIC DNA]</scope>
    <source>
        <strain evidence="1">Ta-2019</strain>
    </source>
</reference>
<evidence type="ECO:0000313" key="1">
    <source>
        <dbReference type="EMBL" id="KAH9296384.1"/>
    </source>
</evidence>
<dbReference type="AlphaFoldDB" id="A0AA38CHW7"/>
<dbReference type="EMBL" id="JAHRHJ020000011">
    <property type="protein sequence ID" value="KAH9296384.1"/>
    <property type="molecule type" value="Genomic_DNA"/>
</dbReference>
<accession>A0AA38CHW7</accession>
<sequence>MNEDVGIGTDQTDEIYKKLNSLDNRLGKSKDRHDHNMAIFKAICDFLDQQVRSITMLSGVPEDIWGTKKERNQ</sequence>
<name>A0AA38CHW7_TAXCH</name>
<keyword evidence="2" id="KW-1185">Reference proteome</keyword>
<evidence type="ECO:0000313" key="2">
    <source>
        <dbReference type="Proteomes" id="UP000824469"/>
    </source>
</evidence>
<dbReference type="Proteomes" id="UP000824469">
    <property type="component" value="Unassembled WGS sequence"/>
</dbReference>
<organism evidence="1 2">
    <name type="scientific">Taxus chinensis</name>
    <name type="common">Chinese yew</name>
    <name type="synonym">Taxus wallichiana var. chinensis</name>
    <dbReference type="NCBI Taxonomy" id="29808"/>
    <lineage>
        <taxon>Eukaryota</taxon>
        <taxon>Viridiplantae</taxon>
        <taxon>Streptophyta</taxon>
        <taxon>Embryophyta</taxon>
        <taxon>Tracheophyta</taxon>
        <taxon>Spermatophyta</taxon>
        <taxon>Pinopsida</taxon>
        <taxon>Pinidae</taxon>
        <taxon>Conifers II</taxon>
        <taxon>Cupressales</taxon>
        <taxon>Taxaceae</taxon>
        <taxon>Taxus</taxon>
    </lineage>
</organism>